<keyword evidence="3" id="KW-0804">Transcription</keyword>
<dbReference type="InterPro" id="IPR011008">
    <property type="entry name" value="Dimeric_a/b-barrel"/>
</dbReference>
<dbReference type="SUPFAM" id="SSF54909">
    <property type="entry name" value="Dimeric alpha+beta barrel"/>
    <property type="match status" value="2"/>
</dbReference>
<evidence type="ECO:0000259" key="5">
    <source>
        <dbReference type="Pfam" id="PF13404"/>
    </source>
</evidence>
<dbReference type="InterPro" id="IPR036390">
    <property type="entry name" value="WH_DNA-bd_sf"/>
</dbReference>
<dbReference type="InterPro" id="IPR000485">
    <property type="entry name" value="AsnC-type_HTH_dom"/>
</dbReference>
<evidence type="ECO:0000256" key="2">
    <source>
        <dbReference type="ARBA" id="ARBA00023125"/>
    </source>
</evidence>
<dbReference type="GO" id="GO:0043565">
    <property type="term" value="F:sequence-specific DNA binding"/>
    <property type="evidence" value="ECO:0007669"/>
    <property type="project" value="InterPro"/>
</dbReference>
<dbReference type="GO" id="GO:0043200">
    <property type="term" value="P:response to amino acid"/>
    <property type="evidence" value="ECO:0007669"/>
    <property type="project" value="TreeGrafter"/>
</dbReference>
<dbReference type="SMART" id="SM00344">
    <property type="entry name" value="HTH_ASNC"/>
    <property type="match status" value="2"/>
</dbReference>
<keyword evidence="2" id="KW-0238">DNA-binding</keyword>
<dbReference type="InterPro" id="IPR036388">
    <property type="entry name" value="WH-like_DNA-bd_sf"/>
</dbReference>
<dbReference type="PANTHER" id="PTHR30154:SF34">
    <property type="entry name" value="TRANSCRIPTIONAL REGULATOR AZLB"/>
    <property type="match status" value="1"/>
</dbReference>
<evidence type="ECO:0000259" key="4">
    <source>
        <dbReference type="Pfam" id="PF01037"/>
    </source>
</evidence>
<dbReference type="SUPFAM" id="SSF46785">
    <property type="entry name" value="Winged helix' DNA-binding domain"/>
    <property type="match status" value="1"/>
</dbReference>
<dbReference type="Gene3D" id="1.10.10.10">
    <property type="entry name" value="Winged helix-like DNA-binding domain superfamily/Winged helix DNA-binding domain"/>
    <property type="match status" value="2"/>
</dbReference>
<dbReference type="AlphaFoldDB" id="A0A7X6KUW6"/>
<gene>
    <name evidence="6" type="ORF">HGA03_08530</name>
</gene>
<accession>A0A7X6KUW6</accession>
<dbReference type="EMBL" id="JAAXOX010000003">
    <property type="protein sequence ID" value="NKY22709.1"/>
    <property type="molecule type" value="Genomic_DNA"/>
</dbReference>
<dbReference type="Pfam" id="PF01037">
    <property type="entry name" value="AsnC_trans_reg"/>
    <property type="match status" value="1"/>
</dbReference>
<dbReference type="GO" id="GO:0005829">
    <property type="term" value="C:cytosol"/>
    <property type="evidence" value="ECO:0007669"/>
    <property type="project" value="TreeGrafter"/>
</dbReference>
<protein>
    <submittedName>
        <fullName evidence="6">Lrp/AsnC family transcriptional regulator</fullName>
    </submittedName>
</protein>
<dbReference type="InterPro" id="IPR019888">
    <property type="entry name" value="Tscrpt_reg_AsnC-like"/>
</dbReference>
<dbReference type="PANTHER" id="PTHR30154">
    <property type="entry name" value="LEUCINE-RESPONSIVE REGULATORY PROTEIN"/>
    <property type="match status" value="1"/>
</dbReference>
<evidence type="ECO:0000256" key="3">
    <source>
        <dbReference type="ARBA" id="ARBA00023163"/>
    </source>
</evidence>
<comment type="caution">
    <text evidence="6">The sequence shown here is derived from an EMBL/GenBank/DDBJ whole genome shotgun (WGS) entry which is preliminary data.</text>
</comment>
<feature type="domain" description="HTH asnC-type" evidence="5">
    <location>
        <begin position="6"/>
        <end position="47"/>
    </location>
</feature>
<dbReference type="Pfam" id="PF13404">
    <property type="entry name" value="HTH_AsnC-type"/>
    <property type="match status" value="1"/>
</dbReference>
<evidence type="ECO:0000313" key="7">
    <source>
        <dbReference type="Proteomes" id="UP000581206"/>
    </source>
</evidence>
<organism evidence="6 7">
    <name type="scientific">Cellulomonas denverensis</name>
    <dbReference type="NCBI Taxonomy" id="264297"/>
    <lineage>
        <taxon>Bacteria</taxon>
        <taxon>Bacillati</taxon>
        <taxon>Actinomycetota</taxon>
        <taxon>Actinomycetes</taxon>
        <taxon>Micrococcales</taxon>
        <taxon>Cellulomonadaceae</taxon>
        <taxon>Cellulomonas</taxon>
    </lineage>
</organism>
<dbReference type="InterPro" id="IPR019887">
    <property type="entry name" value="Tscrpt_reg_AsnC/Lrp_C"/>
</dbReference>
<evidence type="ECO:0000256" key="1">
    <source>
        <dbReference type="ARBA" id="ARBA00023015"/>
    </source>
</evidence>
<dbReference type="Proteomes" id="UP000581206">
    <property type="component" value="Unassembled WGS sequence"/>
</dbReference>
<keyword evidence="1" id="KW-0805">Transcription regulation</keyword>
<sequence length="342" mass="37002">MTDVTIDDLDLRLIDALQSRPRASWTSLASVLGSSAVTLARRWERLRETGAAWMTVAPDLSTGYGSLAMGMALVEVQVRTGTLHTTAAELALCPEIATLELTSGGRSLMLTVIAGDGDDLADFLLNTLESMPGVTQVRTHPAPRTVMDASGWRLHSADRARQPGVDGPHRPVPHHALASAVARELARDGRATAAEVAATLGLSTRTARAAIAGLVASGRIRFRTEIARPLSGWPVCSWYLIRSTPSRRDAVGRRLSQLREVRAVMQTVGTTDLAVVVWMRSLTDVQDLELQIEEMLPDVVIEDRALVFRTVKIMGRLLDADQMATGFVPLPAYLEPARGRTG</sequence>
<dbReference type="Gene3D" id="3.30.70.920">
    <property type="match status" value="2"/>
</dbReference>
<proteinExistence type="predicted"/>
<name>A0A7X6KUW6_9CELL</name>
<reference evidence="6 7" key="1">
    <citation type="submission" date="2020-04" db="EMBL/GenBank/DDBJ databases">
        <title>MicrobeNet Type strains.</title>
        <authorList>
            <person name="Nicholson A.C."/>
        </authorList>
    </citation>
    <scope>NUCLEOTIDE SEQUENCE [LARGE SCALE GENOMIC DNA]</scope>
    <source>
        <strain evidence="6 7">ATCC BAA-788</strain>
    </source>
</reference>
<dbReference type="RefSeq" id="WP_168629817.1">
    <property type="nucleotide sequence ID" value="NZ_BONL01000004.1"/>
</dbReference>
<evidence type="ECO:0000313" key="6">
    <source>
        <dbReference type="EMBL" id="NKY22709.1"/>
    </source>
</evidence>
<keyword evidence="7" id="KW-1185">Reference proteome</keyword>
<feature type="domain" description="Transcription regulator AsnC/Lrp ligand binding" evidence="4">
    <location>
        <begin position="74"/>
        <end position="141"/>
    </location>
</feature>